<evidence type="ECO:0000313" key="2">
    <source>
        <dbReference type="Proteomes" id="UP000593566"/>
    </source>
</evidence>
<dbReference type="EMBL" id="JACCJB010000005">
    <property type="protein sequence ID" value="KAF6226919.1"/>
    <property type="molecule type" value="Genomic_DNA"/>
</dbReference>
<dbReference type="AlphaFoldDB" id="A0A8H6CNR6"/>
<evidence type="ECO:0000313" key="1">
    <source>
        <dbReference type="EMBL" id="KAF6226919.1"/>
    </source>
</evidence>
<protein>
    <submittedName>
        <fullName evidence="1">Uncharacterized protein</fullName>
    </submittedName>
</protein>
<dbReference type="RefSeq" id="XP_037155228.1">
    <property type="nucleotide sequence ID" value="XM_037299227.1"/>
</dbReference>
<dbReference type="Proteomes" id="UP000593566">
    <property type="component" value="Unassembled WGS sequence"/>
</dbReference>
<organism evidence="1 2">
    <name type="scientific">Letharia lupina</name>
    <dbReference type="NCBI Taxonomy" id="560253"/>
    <lineage>
        <taxon>Eukaryota</taxon>
        <taxon>Fungi</taxon>
        <taxon>Dikarya</taxon>
        <taxon>Ascomycota</taxon>
        <taxon>Pezizomycotina</taxon>
        <taxon>Lecanoromycetes</taxon>
        <taxon>OSLEUM clade</taxon>
        <taxon>Lecanoromycetidae</taxon>
        <taxon>Lecanorales</taxon>
        <taxon>Lecanorineae</taxon>
        <taxon>Parmeliaceae</taxon>
        <taxon>Letharia</taxon>
    </lineage>
</organism>
<accession>A0A8H6CNR6</accession>
<proteinExistence type="predicted"/>
<dbReference type="GeneID" id="59336757"/>
<gene>
    <name evidence="1" type="ORF">HO133_008360</name>
</gene>
<reference evidence="1 2" key="1">
    <citation type="journal article" date="2020" name="Genomics">
        <title>Complete, high-quality genomes from long-read metagenomic sequencing of two wolf lichen thalli reveals enigmatic genome architecture.</title>
        <authorList>
            <person name="McKenzie S.K."/>
            <person name="Walston R.F."/>
            <person name="Allen J.L."/>
        </authorList>
    </citation>
    <scope>NUCLEOTIDE SEQUENCE [LARGE SCALE GENOMIC DNA]</scope>
    <source>
        <strain evidence="1">WasteWater1</strain>
    </source>
</reference>
<sequence>MTWSLTISRDLTAKDKIPRRCYRSSSTNAAKKNPYQKDFDYTDERQISGFDPVKAVKEMDEPKIWPFNKNTILEKVVQVQASKEKLYPVREIKEVQGDEMKSELMQHSEPKPEALNLKRQYQCETPLNEIVSVPSPNATKVKAIDTRPSMLTESSEQAFTEAQFQHTLSNTDLL</sequence>
<name>A0A8H6CNR6_9LECA</name>
<keyword evidence="2" id="KW-1185">Reference proteome</keyword>
<comment type="caution">
    <text evidence="1">The sequence shown here is derived from an EMBL/GenBank/DDBJ whole genome shotgun (WGS) entry which is preliminary data.</text>
</comment>